<dbReference type="Gene3D" id="3.30.565.10">
    <property type="entry name" value="Histidine kinase-like ATPase, C-terminal domain"/>
    <property type="match status" value="1"/>
</dbReference>
<sequence length="468" mass="52201">MKDITKLIRRFVGILLLSTVLVIVLNIIILAAISASQTANGRPWTTAKETAEALQKTETGYILSGDMTERLSGENAWAIYIDNDTLEVKWHTENLPDTVPLHYTISDIASLTRGYIDGYPTYTGECENGLVVVGYPKDRYWKHMSPSWDYDFIKNAPYTVLIVIGVNVFLIFLIYMIANSKLLKSVKPITNGIQALPSGEPVYVKEKGLLSDLAAKINQTSDILQKQKRNLQRKETARANWISGVSHDIRTPLSMVMGYAGQIEDNESLPESERKKARIIRQQSTKMKNLINDLNLASKLEYNMQPIHPEPVNLVAIARQSVVDFINLDMEEKYPIEWNTDEALTACVINGDKELLRRAIGNLITNSQTHNPDGCTISVCVRKSDTEYKIVVEDNGVGVTDEKLEKLRTTPHYMMSDSGTTEPRHGLGLLIVGQIVSAHNGTVSFDHGKQGGFAVTISFPIPKDSHTQ</sequence>
<dbReference type="Gene3D" id="1.10.287.130">
    <property type="match status" value="1"/>
</dbReference>
<proteinExistence type="predicted"/>
<name>A0A173V577_9FIRM</name>
<feature type="domain" description="Histidine kinase" evidence="10">
    <location>
        <begin position="244"/>
        <end position="463"/>
    </location>
</feature>
<dbReference type="PaxDb" id="166486-ERS852572_02520"/>
<evidence type="ECO:0000313" key="12">
    <source>
        <dbReference type="Proteomes" id="UP000095350"/>
    </source>
</evidence>
<evidence type="ECO:0000256" key="8">
    <source>
        <dbReference type="SAM" id="Coils"/>
    </source>
</evidence>
<evidence type="ECO:0000313" key="11">
    <source>
        <dbReference type="EMBL" id="CUN21375.1"/>
    </source>
</evidence>
<dbReference type="GO" id="GO:0000155">
    <property type="term" value="F:phosphorelay sensor kinase activity"/>
    <property type="evidence" value="ECO:0007669"/>
    <property type="project" value="InterPro"/>
</dbReference>
<evidence type="ECO:0000256" key="5">
    <source>
        <dbReference type="ARBA" id="ARBA00022679"/>
    </source>
</evidence>
<comment type="catalytic activity">
    <reaction evidence="1">
        <text>ATP + protein L-histidine = ADP + protein N-phospho-L-histidine.</text>
        <dbReference type="EC" id="2.7.13.3"/>
    </reaction>
</comment>
<reference evidence="11 12" key="1">
    <citation type="submission" date="2015-09" db="EMBL/GenBank/DDBJ databases">
        <authorList>
            <consortium name="Pathogen Informatics"/>
        </authorList>
    </citation>
    <scope>NUCLEOTIDE SEQUENCE [LARGE SCALE GENOMIC DNA]</scope>
    <source>
        <strain evidence="11 12">2789STDY5834960</strain>
    </source>
</reference>
<dbReference type="CDD" id="cd00082">
    <property type="entry name" value="HisKA"/>
    <property type="match status" value="1"/>
</dbReference>
<dbReference type="SMART" id="SM00387">
    <property type="entry name" value="HATPase_c"/>
    <property type="match status" value="1"/>
</dbReference>
<dbReference type="GO" id="GO:0004721">
    <property type="term" value="F:phosphoprotein phosphatase activity"/>
    <property type="evidence" value="ECO:0007669"/>
    <property type="project" value="TreeGrafter"/>
</dbReference>
<dbReference type="AlphaFoldDB" id="A0A173V577"/>
<keyword evidence="4" id="KW-0597">Phosphoprotein</keyword>
<dbReference type="SUPFAM" id="SSF55874">
    <property type="entry name" value="ATPase domain of HSP90 chaperone/DNA topoisomerase II/histidine kinase"/>
    <property type="match status" value="1"/>
</dbReference>
<comment type="subcellular location">
    <subcellularLocation>
        <location evidence="2">Membrane</location>
    </subcellularLocation>
</comment>
<keyword evidence="9" id="KW-0472">Membrane</keyword>
<dbReference type="Pfam" id="PF00512">
    <property type="entry name" value="HisKA"/>
    <property type="match status" value="1"/>
</dbReference>
<dbReference type="CDD" id="cd00075">
    <property type="entry name" value="HATPase"/>
    <property type="match status" value="1"/>
</dbReference>
<evidence type="ECO:0000256" key="2">
    <source>
        <dbReference type="ARBA" id="ARBA00004370"/>
    </source>
</evidence>
<evidence type="ECO:0000256" key="9">
    <source>
        <dbReference type="SAM" id="Phobius"/>
    </source>
</evidence>
<feature type="coiled-coil region" evidence="8">
    <location>
        <begin position="210"/>
        <end position="237"/>
    </location>
</feature>
<dbReference type="GO" id="GO:0016036">
    <property type="term" value="P:cellular response to phosphate starvation"/>
    <property type="evidence" value="ECO:0007669"/>
    <property type="project" value="TreeGrafter"/>
</dbReference>
<keyword evidence="9" id="KW-0812">Transmembrane</keyword>
<dbReference type="SUPFAM" id="SSF47384">
    <property type="entry name" value="Homodimeric domain of signal transducing histidine kinase"/>
    <property type="match status" value="1"/>
</dbReference>
<evidence type="ECO:0000256" key="6">
    <source>
        <dbReference type="ARBA" id="ARBA00022777"/>
    </source>
</evidence>
<feature type="transmembrane region" description="Helical" evidence="9">
    <location>
        <begin position="156"/>
        <end position="178"/>
    </location>
</feature>
<dbReference type="GO" id="GO:0005886">
    <property type="term" value="C:plasma membrane"/>
    <property type="evidence" value="ECO:0007669"/>
    <property type="project" value="TreeGrafter"/>
</dbReference>
<keyword evidence="7" id="KW-0902">Two-component regulatory system</keyword>
<dbReference type="EMBL" id="CYXZ01000019">
    <property type="protein sequence ID" value="CUN21375.1"/>
    <property type="molecule type" value="Genomic_DNA"/>
</dbReference>
<dbReference type="EC" id="2.7.13.3" evidence="3"/>
<evidence type="ECO:0000259" key="10">
    <source>
        <dbReference type="PROSITE" id="PS50109"/>
    </source>
</evidence>
<keyword evidence="5 11" id="KW-0808">Transferase</keyword>
<dbReference type="OrthoDB" id="368131at2"/>
<dbReference type="Pfam" id="PF02518">
    <property type="entry name" value="HATPase_c"/>
    <property type="match status" value="1"/>
</dbReference>
<dbReference type="InterPro" id="IPR036890">
    <property type="entry name" value="HATPase_C_sf"/>
</dbReference>
<dbReference type="PANTHER" id="PTHR45453:SF1">
    <property type="entry name" value="PHOSPHATE REGULON SENSOR PROTEIN PHOR"/>
    <property type="match status" value="1"/>
</dbReference>
<dbReference type="Proteomes" id="UP000095350">
    <property type="component" value="Unassembled WGS sequence"/>
</dbReference>
<accession>A0A173V577</accession>
<dbReference type="STRING" id="166486.ERS852572_02520"/>
<dbReference type="InterPro" id="IPR003594">
    <property type="entry name" value="HATPase_dom"/>
</dbReference>
<dbReference type="InterPro" id="IPR003661">
    <property type="entry name" value="HisK_dim/P_dom"/>
</dbReference>
<keyword evidence="6 11" id="KW-0418">Kinase</keyword>
<dbReference type="PROSITE" id="PS50109">
    <property type="entry name" value="HIS_KIN"/>
    <property type="match status" value="1"/>
</dbReference>
<dbReference type="InterPro" id="IPR036097">
    <property type="entry name" value="HisK_dim/P_sf"/>
</dbReference>
<evidence type="ECO:0000256" key="7">
    <source>
        <dbReference type="ARBA" id="ARBA00023012"/>
    </source>
</evidence>
<evidence type="ECO:0000256" key="4">
    <source>
        <dbReference type="ARBA" id="ARBA00022553"/>
    </source>
</evidence>
<evidence type="ECO:0000256" key="3">
    <source>
        <dbReference type="ARBA" id="ARBA00012438"/>
    </source>
</evidence>
<dbReference type="InterPro" id="IPR050351">
    <property type="entry name" value="BphY/WalK/GraS-like"/>
</dbReference>
<dbReference type="SMART" id="SM00388">
    <property type="entry name" value="HisKA"/>
    <property type="match status" value="1"/>
</dbReference>
<evidence type="ECO:0000256" key="1">
    <source>
        <dbReference type="ARBA" id="ARBA00000085"/>
    </source>
</evidence>
<feature type="transmembrane region" description="Helical" evidence="9">
    <location>
        <begin position="12"/>
        <end position="35"/>
    </location>
</feature>
<gene>
    <name evidence="11" type="primary">baeS_1</name>
    <name evidence="11" type="ORF">ERS852572_02520</name>
</gene>
<protein>
    <recommendedName>
        <fullName evidence="3">histidine kinase</fullName>
        <ecNumber evidence="3">2.7.13.3</ecNumber>
    </recommendedName>
</protein>
<dbReference type="PANTHER" id="PTHR45453">
    <property type="entry name" value="PHOSPHATE REGULON SENSOR PROTEIN PHOR"/>
    <property type="match status" value="1"/>
</dbReference>
<dbReference type="RefSeq" id="WP_055194903.1">
    <property type="nucleotide sequence ID" value="NZ_CABIYH010000019.1"/>
</dbReference>
<keyword evidence="8" id="KW-0175">Coiled coil</keyword>
<organism evidence="11 12">
    <name type="scientific">Roseburia intestinalis</name>
    <dbReference type="NCBI Taxonomy" id="166486"/>
    <lineage>
        <taxon>Bacteria</taxon>
        <taxon>Bacillati</taxon>
        <taxon>Bacillota</taxon>
        <taxon>Clostridia</taxon>
        <taxon>Lachnospirales</taxon>
        <taxon>Lachnospiraceae</taxon>
        <taxon>Roseburia</taxon>
    </lineage>
</organism>
<dbReference type="InterPro" id="IPR005467">
    <property type="entry name" value="His_kinase_dom"/>
</dbReference>
<keyword evidence="9" id="KW-1133">Transmembrane helix</keyword>